<dbReference type="AlphaFoldDB" id="A0A317T7R8"/>
<evidence type="ECO:0000313" key="3">
    <source>
        <dbReference type="Proteomes" id="UP000246278"/>
    </source>
</evidence>
<keyword evidence="2" id="KW-0808">Transferase</keyword>
<reference evidence="3" key="1">
    <citation type="submission" date="2017-10" db="EMBL/GenBank/DDBJ databases">
        <authorList>
            <person name="Gaisin V.A."/>
            <person name="Rysina M.S."/>
            <person name="Grouzdev D.S."/>
        </authorList>
    </citation>
    <scope>NUCLEOTIDE SEQUENCE [LARGE SCALE GENOMIC DNA]</scope>
    <source>
        <strain evidence="3">V1</strain>
    </source>
</reference>
<protein>
    <submittedName>
        <fullName evidence="2">Glycosyl transferase family 1</fullName>
    </submittedName>
</protein>
<dbReference type="Pfam" id="PF00534">
    <property type="entry name" value="Glycos_transf_1"/>
    <property type="match status" value="1"/>
</dbReference>
<dbReference type="SUPFAM" id="SSF53756">
    <property type="entry name" value="UDP-Glycosyltransferase/glycogen phosphorylase"/>
    <property type="match status" value="1"/>
</dbReference>
<accession>A0A317T7R8</accession>
<dbReference type="InterPro" id="IPR001296">
    <property type="entry name" value="Glyco_trans_1"/>
</dbReference>
<dbReference type="PANTHER" id="PTHR12526:SF637">
    <property type="entry name" value="GLYCOSYLTRANSFERASE EPSF-RELATED"/>
    <property type="match status" value="1"/>
</dbReference>
<name>A0A317T7R8_9CHLB</name>
<dbReference type="Gene3D" id="3.40.50.2000">
    <property type="entry name" value="Glycogen Phosphorylase B"/>
    <property type="match status" value="2"/>
</dbReference>
<organism evidence="2 3">
    <name type="scientific">Prosthecochloris marina</name>
    <dbReference type="NCBI Taxonomy" id="2017681"/>
    <lineage>
        <taxon>Bacteria</taxon>
        <taxon>Pseudomonadati</taxon>
        <taxon>Chlorobiota</taxon>
        <taxon>Chlorobiia</taxon>
        <taxon>Chlorobiales</taxon>
        <taxon>Chlorobiaceae</taxon>
        <taxon>Prosthecochloris</taxon>
    </lineage>
</organism>
<feature type="domain" description="Glycosyl transferase family 1" evidence="1">
    <location>
        <begin position="91"/>
        <end position="228"/>
    </location>
</feature>
<gene>
    <name evidence="2" type="ORF">CR164_04895</name>
</gene>
<comment type="caution">
    <text evidence="2">The sequence shown here is derived from an EMBL/GenBank/DDBJ whole genome shotgun (WGS) entry which is preliminary data.</text>
</comment>
<sequence length="254" mass="28699">MLQTIKRHHTEIDRIQVSCKFMENVILDTGVASDKVFRIPIGINMNYFSPVTKEKKTSARKELGIPMNAMVIGSFQKDGSGWKEGLIPKMVKGPDIFLRAIEILNNSVPELFVLLTGPARGYVRQGLEKMKVPYVHRYINDYRNISQYYHALDAYIISSRDEGGPKAVLESMVCGIPLISTKVGQATDLIRHSENGFLTDIENAEALAHFTLQVLEDSQLRPDIIQQGFITAKANDYDNQLPKWNAFMSGFIKY</sequence>
<dbReference type="PANTHER" id="PTHR12526">
    <property type="entry name" value="GLYCOSYLTRANSFERASE"/>
    <property type="match status" value="1"/>
</dbReference>
<evidence type="ECO:0000313" key="2">
    <source>
        <dbReference type="EMBL" id="PWW82568.1"/>
    </source>
</evidence>
<proteinExistence type="predicted"/>
<evidence type="ECO:0000259" key="1">
    <source>
        <dbReference type="Pfam" id="PF00534"/>
    </source>
</evidence>
<keyword evidence="3" id="KW-1185">Reference proteome</keyword>
<dbReference type="OrthoDB" id="596635at2"/>
<dbReference type="CDD" id="cd03801">
    <property type="entry name" value="GT4_PimA-like"/>
    <property type="match status" value="1"/>
</dbReference>
<dbReference type="GO" id="GO:0016757">
    <property type="term" value="F:glycosyltransferase activity"/>
    <property type="evidence" value="ECO:0007669"/>
    <property type="project" value="InterPro"/>
</dbReference>
<dbReference type="Proteomes" id="UP000246278">
    <property type="component" value="Unassembled WGS sequence"/>
</dbReference>
<dbReference type="EMBL" id="PDNZ01000003">
    <property type="protein sequence ID" value="PWW82568.1"/>
    <property type="molecule type" value="Genomic_DNA"/>
</dbReference>